<dbReference type="Proteomes" id="UP001180481">
    <property type="component" value="Chromosome"/>
</dbReference>
<dbReference type="InterPro" id="IPR045625">
    <property type="entry name" value="DUF6427"/>
</dbReference>
<protein>
    <submittedName>
        <fullName evidence="2">DUF6427 family protein</fullName>
    </submittedName>
</protein>
<feature type="transmembrane region" description="Helical" evidence="1">
    <location>
        <begin position="240"/>
        <end position="258"/>
    </location>
</feature>
<dbReference type="EMBL" id="CP133721">
    <property type="protein sequence ID" value="WMW77891.1"/>
    <property type="molecule type" value="Genomic_DNA"/>
</dbReference>
<evidence type="ECO:0000313" key="2">
    <source>
        <dbReference type="EMBL" id="WMW77891.1"/>
    </source>
</evidence>
<gene>
    <name evidence="2" type="ORF">RF683_00155</name>
</gene>
<feature type="transmembrane region" description="Helical" evidence="1">
    <location>
        <begin position="265"/>
        <end position="281"/>
    </location>
</feature>
<name>A0ABY9RCM7_9FLAO</name>
<feature type="transmembrane region" description="Helical" evidence="1">
    <location>
        <begin position="12"/>
        <end position="31"/>
    </location>
</feature>
<evidence type="ECO:0000256" key="1">
    <source>
        <dbReference type="SAM" id="Phobius"/>
    </source>
</evidence>
<keyword evidence="1" id="KW-0472">Membrane</keyword>
<feature type="transmembrane region" description="Helical" evidence="1">
    <location>
        <begin position="127"/>
        <end position="150"/>
    </location>
</feature>
<organism evidence="2 3">
    <name type="scientific">Flavobacterium nakdongensis</name>
    <dbReference type="NCBI Taxonomy" id="3073563"/>
    <lineage>
        <taxon>Bacteria</taxon>
        <taxon>Pseudomonadati</taxon>
        <taxon>Bacteroidota</taxon>
        <taxon>Flavobacteriia</taxon>
        <taxon>Flavobacteriales</taxon>
        <taxon>Flavobacteriaceae</taxon>
        <taxon>Flavobacterium</taxon>
    </lineage>
</organism>
<keyword evidence="1" id="KW-0812">Transmembrane</keyword>
<feature type="transmembrane region" description="Helical" evidence="1">
    <location>
        <begin position="287"/>
        <end position="307"/>
    </location>
</feature>
<reference evidence="2" key="1">
    <citation type="submission" date="2023-09" db="EMBL/GenBank/DDBJ databases">
        <title>Flavobacterium sp. 20NA77.7 isolated from freshwater.</title>
        <authorList>
            <person name="Le V."/>
            <person name="Ko S.-R."/>
            <person name="Ahn C.-Y."/>
            <person name="Oh H.-M."/>
        </authorList>
    </citation>
    <scope>NUCLEOTIDE SEQUENCE</scope>
    <source>
        <strain evidence="2">20NA77.7</strain>
    </source>
</reference>
<feature type="transmembrane region" description="Helical" evidence="1">
    <location>
        <begin position="96"/>
        <end position="115"/>
    </location>
</feature>
<dbReference type="RefSeq" id="WP_309532222.1">
    <property type="nucleotide sequence ID" value="NZ_CP133721.1"/>
</dbReference>
<feature type="transmembrane region" description="Helical" evidence="1">
    <location>
        <begin position="43"/>
        <end position="62"/>
    </location>
</feature>
<accession>A0ABY9RCM7</accession>
<proteinExistence type="predicted"/>
<evidence type="ECO:0000313" key="3">
    <source>
        <dbReference type="Proteomes" id="UP001180481"/>
    </source>
</evidence>
<feature type="transmembrane region" description="Helical" evidence="1">
    <location>
        <begin position="210"/>
        <end position="228"/>
    </location>
</feature>
<feature type="transmembrane region" description="Helical" evidence="1">
    <location>
        <begin position="162"/>
        <end position="184"/>
    </location>
</feature>
<dbReference type="Pfam" id="PF19992">
    <property type="entry name" value="DUF6427"/>
    <property type="match status" value="1"/>
</dbReference>
<keyword evidence="1" id="KW-1133">Transmembrane helix</keyword>
<feature type="transmembrane region" description="Helical" evidence="1">
    <location>
        <begin position="74"/>
        <end position="90"/>
    </location>
</feature>
<keyword evidence="3" id="KW-1185">Reference proteome</keyword>
<sequence>MLASLFSKTRPFNYIITGIFFCIAFFLYQLALGNVFSSLSGMGQNALVFLVLVASFLLVNFISLRNALTKKDNYAVLLYLLLVLLFPAIFVKTKLIVANLFILLALRRLVSLKTLNAPKEKIFDASFWIFLATLFHFWSIIFILLVFISIVLHTGKDYKNWLIPFVSCFCVWVLYVFFSLFFSGKYELNFQEMMQLDFNFSGVKTTMERMSLGVYVSISFLFFVSQIIDYQNKPLNMQTSFKQIYFAFLLSIVVYVLSAHKTNDLLVFSFAPLAILGANMFEKMERYVLKEISLYLLVLISAVVFVLQL</sequence>